<dbReference type="EMBL" id="JOTM01000011">
    <property type="protein sequence ID" value="KEK23967.1"/>
    <property type="molecule type" value="Genomic_DNA"/>
</dbReference>
<evidence type="ECO:0000313" key="2">
    <source>
        <dbReference type="Proteomes" id="UP000027778"/>
    </source>
</evidence>
<accession>A0A073KC12</accession>
<dbReference type="OrthoDB" id="9951210at2"/>
<comment type="caution">
    <text evidence="1">The sequence shown here is derived from an EMBL/GenBank/DDBJ whole genome shotgun (WGS) entry which is preliminary data.</text>
</comment>
<reference evidence="1 2" key="1">
    <citation type="submission" date="2014-06" db="EMBL/GenBank/DDBJ databases">
        <title>Draft genome sequence of Bacillus gaemokensis JCM 15801 (MCCC 1A00707).</title>
        <authorList>
            <person name="Lai Q."/>
            <person name="Liu Y."/>
            <person name="Shao Z."/>
        </authorList>
    </citation>
    <scope>NUCLEOTIDE SEQUENCE [LARGE SCALE GENOMIC DNA]</scope>
    <source>
        <strain evidence="1 2">JCM 15801</strain>
    </source>
</reference>
<dbReference type="RefSeq" id="WP_033675073.1">
    <property type="nucleotide sequence ID" value="NZ_JOTM01000011.1"/>
</dbReference>
<evidence type="ECO:0000313" key="1">
    <source>
        <dbReference type="EMBL" id="KEK23967.1"/>
    </source>
</evidence>
<dbReference type="AlphaFoldDB" id="A0A073KC12"/>
<keyword evidence="2" id="KW-1185">Reference proteome</keyword>
<dbReference type="STRING" id="574375.AZF08_20265"/>
<sequence length="94" mass="11060">MRDVTPVLAQSLSAFKAYIEEHKLNISHFSYINSGDNLRGYRGLIITVGRWWRNDRYRSIEFYDTINSLVYNGHVSVIQGTWESEDSRMKMKLL</sequence>
<name>A0A073KC12_9BACI</name>
<organism evidence="1 2">
    <name type="scientific">Bacillus gaemokensis</name>
    <dbReference type="NCBI Taxonomy" id="574375"/>
    <lineage>
        <taxon>Bacteria</taxon>
        <taxon>Bacillati</taxon>
        <taxon>Bacillota</taxon>
        <taxon>Bacilli</taxon>
        <taxon>Bacillales</taxon>
        <taxon>Bacillaceae</taxon>
        <taxon>Bacillus</taxon>
        <taxon>Bacillus cereus group</taxon>
    </lineage>
</organism>
<gene>
    <name evidence="1" type="ORF">BAGA_06035</name>
</gene>
<dbReference type="Proteomes" id="UP000027778">
    <property type="component" value="Unassembled WGS sequence"/>
</dbReference>
<proteinExistence type="predicted"/>
<protein>
    <submittedName>
        <fullName evidence="1">Uncharacterized protein</fullName>
    </submittedName>
</protein>